<evidence type="ECO:0000313" key="7">
    <source>
        <dbReference type="Proteomes" id="UP001388673"/>
    </source>
</evidence>
<dbReference type="GO" id="GO:0005829">
    <property type="term" value="C:cytosol"/>
    <property type="evidence" value="ECO:0007669"/>
    <property type="project" value="TreeGrafter"/>
</dbReference>
<dbReference type="GeneID" id="92182300"/>
<dbReference type="PANTHER" id="PTHR12215:SF10">
    <property type="entry name" value="L-AMINOADIPATE-SEMIALDEHYDE DEHYDROGENASE-PHOSPHOPANTETHEINYL TRANSFERASE"/>
    <property type="match status" value="1"/>
</dbReference>
<dbReference type="SUPFAM" id="SSF56214">
    <property type="entry name" value="4'-phosphopantetheinyl transferase"/>
    <property type="match status" value="2"/>
</dbReference>
<feature type="domain" description="4'-phosphopantetheinyl transferase" evidence="4">
    <location>
        <begin position="114"/>
        <end position="198"/>
    </location>
</feature>
<dbReference type="AlphaFoldDB" id="A0AAW0YWE8"/>
<evidence type="ECO:0000313" key="6">
    <source>
        <dbReference type="EMBL" id="KAK8849707.1"/>
    </source>
</evidence>
<dbReference type="KEGG" id="kne:92182300"/>
<dbReference type="InterPro" id="IPR008278">
    <property type="entry name" value="4-PPantetheinyl_Trfase_dom"/>
</dbReference>
<feature type="region of interest" description="Disordered" evidence="3">
    <location>
        <begin position="192"/>
        <end position="215"/>
    </location>
</feature>
<name>A0AAW0YWE8_9TREE</name>
<keyword evidence="2" id="KW-0808">Transferase</keyword>
<dbReference type="Pfam" id="PF01648">
    <property type="entry name" value="ACPS"/>
    <property type="match status" value="1"/>
</dbReference>
<organism evidence="6 7">
    <name type="scientific">Kwoniella newhampshirensis</name>
    <dbReference type="NCBI Taxonomy" id="1651941"/>
    <lineage>
        <taxon>Eukaryota</taxon>
        <taxon>Fungi</taxon>
        <taxon>Dikarya</taxon>
        <taxon>Basidiomycota</taxon>
        <taxon>Agaricomycotina</taxon>
        <taxon>Tremellomycetes</taxon>
        <taxon>Tremellales</taxon>
        <taxon>Cryptococcaceae</taxon>
        <taxon>Kwoniella</taxon>
    </lineage>
</organism>
<dbReference type="RefSeq" id="XP_066801595.1">
    <property type="nucleotide sequence ID" value="XM_066948136.1"/>
</dbReference>
<reference evidence="6 7" key="1">
    <citation type="journal article" date="2024" name="bioRxiv">
        <title>Comparative genomics of Cryptococcus and Kwoniella reveals pathogenesis evolution and contrasting karyotype dynamics via intercentromeric recombination or chromosome fusion.</title>
        <authorList>
            <person name="Coelho M.A."/>
            <person name="David-Palma M."/>
            <person name="Shea T."/>
            <person name="Bowers K."/>
            <person name="McGinley-Smith S."/>
            <person name="Mohammad A.W."/>
            <person name="Gnirke A."/>
            <person name="Yurkov A.M."/>
            <person name="Nowrousian M."/>
            <person name="Sun S."/>
            <person name="Cuomo C.A."/>
            <person name="Heitman J."/>
        </authorList>
    </citation>
    <scope>NUCLEOTIDE SEQUENCE [LARGE SCALE GENOMIC DNA]</scope>
    <source>
        <strain evidence="6 7">CBS 13917</strain>
    </source>
</reference>
<dbReference type="InterPro" id="IPR037143">
    <property type="entry name" value="4-PPantetheinyl_Trfase_dom_sf"/>
</dbReference>
<dbReference type="GO" id="GO:0000287">
    <property type="term" value="F:magnesium ion binding"/>
    <property type="evidence" value="ECO:0007669"/>
    <property type="project" value="InterPro"/>
</dbReference>
<comment type="caution">
    <text evidence="6">The sequence shown here is derived from an EMBL/GenBank/DDBJ whole genome shotgun (WGS) entry which is preliminary data.</text>
</comment>
<dbReference type="EMBL" id="JBCAWK010000009">
    <property type="protein sequence ID" value="KAK8849707.1"/>
    <property type="molecule type" value="Genomic_DNA"/>
</dbReference>
<evidence type="ECO:0000256" key="2">
    <source>
        <dbReference type="ARBA" id="ARBA00022679"/>
    </source>
</evidence>
<evidence type="ECO:0000259" key="5">
    <source>
        <dbReference type="Pfam" id="PF22624"/>
    </source>
</evidence>
<feature type="domain" description="4'-phosphopantetheinyl transferase N-terminal" evidence="5">
    <location>
        <begin position="14"/>
        <end position="101"/>
    </location>
</feature>
<gene>
    <name evidence="6" type="ORF">IAR55_005042</name>
</gene>
<evidence type="ECO:0000259" key="4">
    <source>
        <dbReference type="Pfam" id="PF01648"/>
    </source>
</evidence>
<evidence type="ECO:0000256" key="1">
    <source>
        <dbReference type="ARBA" id="ARBA00013172"/>
    </source>
</evidence>
<dbReference type="Pfam" id="PF22624">
    <property type="entry name" value="AASDHPPT_N"/>
    <property type="match status" value="1"/>
</dbReference>
<dbReference type="InterPro" id="IPR055066">
    <property type="entry name" value="AASDHPPT_N"/>
</dbReference>
<accession>A0AAW0YWE8</accession>
<sequence length="307" mass="34821">MRLFAIRIPDDLVSEETFDTLAMLVEQPARDRLKRFRLPADSLRSLVARLTLTWYLHTGCLLASGELPTYGRKGKGKPTLTTPILSPSLEFNNTHEQSFILFTILRSHSPLSTVGIDIMAHPSPSSILSVQEGIVDQLTLSERRGLAVPMTLEERARRISVIWALKEGFTKAVGEGITFGMERIEVHLEDQRKQEQNNAQLTGDGDTGITENDRRDDERAAQVAHVRVEKVLVDGKEVGERGWEWRVGEIYDRRKGEEEGYSWAVWWRGEDAEPSARGLALEHVRWDDFVRPLLKLAEDLQARKGVK</sequence>
<dbReference type="EC" id="2.7.8.7" evidence="1"/>
<dbReference type="GO" id="GO:0019878">
    <property type="term" value="P:lysine biosynthetic process via aminoadipic acid"/>
    <property type="evidence" value="ECO:0007669"/>
    <property type="project" value="TreeGrafter"/>
</dbReference>
<dbReference type="Gene3D" id="3.90.470.20">
    <property type="entry name" value="4'-phosphopantetheinyl transferase domain"/>
    <property type="match status" value="1"/>
</dbReference>
<dbReference type="InterPro" id="IPR050559">
    <property type="entry name" value="P-Pant_transferase_sf"/>
</dbReference>
<dbReference type="PANTHER" id="PTHR12215">
    <property type="entry name" value="PHOSPHOPANTETHEINE TRANSFERASE"/>
    <property type="match status" value="1"/>
</dbReference>
<evidence type="ECO:0000256" key="3">
    <source>
        <dbReference type="SAM" id="MobiDB-lite"/>
    </source>
</evidence>
<dbReference type="Proteomes" id="UP001388673">
    <property type="component" value="Unassembled WGS sequence"/>
</dbReference>
<proteinExistence type="predicted"/>
<protein>
    <recommendedName>
        <fullName evidence="1">holo-[acyl-carrier-protein] synthase</fullName>
        <ecNumber evidence="1">2.7.8.7</ecNumber>
    </recommendedName>
</protein>
<keyword evidence="7" id="KW-1185">Reference proteome</keyword>
<dbReference type="GO" id="GO:0008897">
    <property type="term" value="F:holo-[acyl-carrier-protein] synthase activity"/>
    <property type="evidence" value="ECO:0007669"/>
    <property type="project" value="UniProtKB-EC"/>
</dbReference>